<dbReference type="EMBL" id="CP002038">
    <property type="protein sequence ID" value="ADM96441.1"/>
    <property type="molecule type" value="Genomic_DNA"/>
</dbReference>
<keyword evidence="2" id="KW-1185">Reference proteome</keyword>
<dbReference type="AlphaFoldDB" id="E0SGF5"/>
<gene>
    <name evidence="1" type="ordered locus">Dda3937_00222</name>
</gene>
<proteinExistence type="predicted"/>
<evidence type="ECO:0000313" key="1">
    <source>
        <dbReference type="EMBL" id="ADM96441.1"/>
    </source>
</evidence>
<reference evidence="1 2" key="1">
    <citation type="journal article" date="2011" name="J. Bacteriol.">
        <title>Genome sequence of the plant-pathogenic bacterium Dickeya dadantii 3937.</title>
        <authorList>
            <person name="Glasner J.D."/>
            <person name="Yang C.H."/>
            <person name="Reverchon S."/>
            <person name="Hugouvieux-Cotte-Pattat N."/>
            <person name="Condemine G."/>
            <person name="Bohin J.P."/>
            <person name="Van Gijsegem F."/>
            <person name="Yang S."/>
            <person name="Franza T."/>
            <person name="Expert D."/>
            <person name="Plunkett G. III"/>
            <person name="San Francisco M.J."/>
            <person name="Charkowski A.O."/>
            <person name="Py B."/>
            <person name="Bell K."/>
            <person name="Rauscher L."/>
            <person name="Rodriguez-Palenzuela P."/>
            <person name="Toussaint A."/>
            <person name="Holeva M.C."/>
            <person name="He S.Y."/>
            <person name="Douet V."/>
            <person name="Boccara M."/>
            <person name="Blanco C."/>
            <person name="Toth I."/>
            <person name="Anderson B.D."/>
            <person name="Biehl B.S."/>
            <person name="Mau B."/>
            <person name="Flynn S.M."/>
            <person name="Barras F."/>
            <person name="Lindeberg M."/>
            <person name="Birch P.R."/>
            <person name="Tsuyumu S."/>
            <person name="Shi X."/>
            <person name="Hibbing M."/>
            <person name="Yap M.N."/>
            <person name="Carpentier M."/>
            <person name="Dassa E."/>
            <person name="Umehara M."/>
            <person name="Kim J.F."/>
            <person name="Rusch M."/>
            <person name="Soni P."/>
            <person name="Mayhew G.F."/>
            <person name="Fouts D.E."/>
            <person name="Gill S.R."/>
            <person name="Blattner F.R."/>
            <person name="Keen N.T."/>
            <person name="Perna N.T."/>
        </authorList>
    </citation>
    <scope>NUCLEOTIDE SEQUENCE [LARGE SCALE GENOMIC DNA]</scope>
    <source>
        <strain evidence="1 2">3937</strain>
    </source>
</reference>
<name>E0SGF5_DICD3</name>
<organism evidence="1 2">
    <name type="scientific">Dickeya dadantii (strain 3937)</name>
    <name type="common">Erwinia chrysanthemi (strain 3937)</name>
    <dbReference type="NCBI Taxonomy" id="198628"/>
    <lineage>
        <taxon>Bacteria</taxon>
        <taxon>Pseudomonadati</taxon>
        <taxon>Pseudomonadota</taxon>
        <taxon>Gammaproteobacteria</taxon>
        <taxon>Enterobacterales</taxon>
        <taxon>Pectobacteriaceae</taxon>
        <taxon>Dickeya</taxon>
    </lineage>
</organism>
<sequence length="386" mass="42571">MAGKRHNCAITSAWKFHKECPMRFTTTLSGIILVLLSGSAFSAGEMPSGYPTPVQKVFRHWQITCNNLNDCDIRNNDPYLRVTLKREAGAQGKISLDFDLADKRQALYLDGVRFPLSQPAWQTDEEEGAFYVHTDQLDVIQQFVMAAKNAKRLSLSEHGGSQGNNQEESISLNGLNAALLLADERQGRLNNLSALLQVGNGEVAQVPPVPVGQEINPAYTQPPPLTNAKILINGVISAKKNLLEEEDCGLSKEARQLSEAEPLTNELALVMLNCGMGAYQSSSMLFVTPRNNPQAAQLLELPRPIRPADSREEKIRWFTEADYDPESGMLYHSAKGRGIADCGESAQWVFDGKTFQLVAYNYQPECNGGQPGDWPSVWAMPGYPTE</sequence>
<dbReference type="STRING" id="198628.Dda3937_00222"/>
<dbReference type="KEGG" id="ddd:Dda3937_00222"/>
<dbReference type="eggNOG" id="COG5342">
    <property type="taxonomic scope" value="Bacteria"/>
</dbReference>
<protein>
    <submittedName>
        <fullName evidence="1">Putative exported protein</fullName>
    </submittedName>
</protein>
<dbReference type="Proteomes" id="UP000006859">
    <property type="component" value="Chromosome"/>
</dbReference>
<dbReference type="Pfam" id="PF06674">
    <property type="entry name" value="DUF1176"/>
    <property type="match status" value="1"/>
</dbReference>
<evidence type="ECO:0000313" key="2">
    <source>
        <dbReference type="Proteomes" id="UP000006859"/>
    </source>
</evidence>
<dbReference type="HOGENOM" id="CLU_043396_2_0_6"/>
<dbReference type="InterPro" id="IPR009560">
    <property type="entry name" value="DUF1176"/>
</dbReference>
<accession>E0SGF5</accession>